<evidence type="ECO:0000313" key="3">
    <source>
        <dbReference type="EMBL" id="SEA00915.1"/>
    </source>
</evidence>
<dbReference type="EMBL" id="FNQY01000006">
    <property type="protein sequence ID" value="SEA00915.1"/>
    <property type="molecule type" value="Genomic_DNA"/>
</dbReference>
<accession>A0A1H3XN92</accession>
<organism evidence="3 4">
    <name type="scientific">Arachidicoccus rhizosphaerae</name>
    <dbReference type="NCBI Taxonomy" id="551991"/>
    <lineage>
        <taxon>Bacteria</taxon>
        <taxon>Pseudomonadati</taxon>
        <taxon>Bacteroidota</taxon>
        <taxon>Chitinophagia</taxon>
        <taxon>Chitinophagales</taxon>
        <taxon>Chitinophagaceae</taxon>
        <taxon>Arachidicoccus</taxon>
    </lineage>
</organism>
<dbReference type="AlphaFoldDB" id="A0A1H3XN92"/>
<protein>
    <submittedName>
        <fullName evidence="3">Por secretion system C-terminal sorting domain-containing protein</fullName>
    </submittedName>
</protein>
<evidence type="ECO:0000313" key="4">
    <source>
        <dbReference type="Proteomes" id="UP000199041"/>
    </source>
</evidence>
<dbReference type="OrthoDB" id="863479at2"/>
<feature type="domain" description="Secretion system C-terminal sorting" evidence="2">
    <location>
        <begin position="294"/>
        <end position="359"/>
    </location>
</feature>
<dbReference type="Pfam" id="PF18962">
    <property type="entry name" value="Por_Secre_tail"/>
    <property type="match status" value="1"/>
</dbReference>
<dbReference type="InterPro" id="IPR026444">
    <property type="entry name" value="Secre_tail"/>
</dbReference>
<sequence>MKKLYVLILIILIPALLLAQTVTLESFEGETAGATSFTSNGQVFNISSQSSYFDIYKDNNGYGWNGSTADDAFIDNTDYANPSQTVQLTIGTNNGAPFTLKSMWLFLSNSNLMAGTGTVTITGVRLGATVFTAVGSTLSSVPITTNNGFLKFDMSSYGGADNSNKSIDAFVINTTGDFEYLALDALSWGTVDIATPVTFNDFSSYQKSGYTYIQWSTGIETGIDYFEVERSIDGASFTRLGKENAQGDNSHYVINTVQPAKTASYRLRIIDKEGLSTYSKVITVSSIAESGYSIFPNPAIDYIFVWSPKSIEGVIYDSRGRKVKDIRLDAANNKIDIKSLAAGLYFLKIEGQSSSFIKK</sequence>
<dbReference type="STRING" id="551991.SAMN05192529_10618"/>
<gene>
    <name evidence="3" type="ORF">SAMN05192529_10618</name>
</gene>
<dbReference type="NCBIfam" id="TIGR04183">
    <property type="entry name" value="Por_Secre_tail"/>
    <property type="match status" value="1"/>
</dbReference>
<keyword evidence="1" id="KW-0732">Signal</keyword>
<feature type="chain" id="PRO_5011513259" evidence="1">
    <location>
        <begin position="20"/>
        <end position="359"/>
    </location>
</feature>
<dbReference type="InterPro" id="IPR013783">
    <property type="entry name" value="Ig-like_fold"/>
</dbReference>
<dbReference type="Proteomes" id="UP000199041">
    <property type="component" value="Unassembled WGS sequence"/>
</dbReference>
<dbReference type="Gene3D" id="2.60.40.10">
    <property type="entry name" value="Immunoglobulins"/>
    <property type="match status" value="1"/>
</dbReference>
<evidence type="ECO:0000259" key="2">
    <source>
        <dbReference type="Pfam" id="PF18962"/>
    </source>
</evidence>
<name>A0A1H3XN92_9BACT</name>
<evidence type="ECO:0000256" key="1">
    <source>
        <dbReference type="SAM" id="SignalP"/>
    </source>
</evidence>
<keyword evidence="4" id="KW-1185">Reference proteome</keyword>
<reference evidence="3 4" key="1">
    <citation type="submission" date="2016-10" db="EMBL/GenBank/DDBJ databases">
        <authorList>
            <person name="de Groot N.N."/>
        </authorList>
    </citation>
    <scope>NUCLEOTIDE SEQUENCE [LARGE SCALE GENOMIC DNA]</scope>
    <source>
        <strain evidence="3 4">Vu-144</strain>
    </source>
</reference>
<proteinExistence type="predicted"/>
<dbReference type="RefSeq" id="WP_091395459.1">
    <property type="nucleotide sequence ID" value="NZ_FNQY01000006.1"/>
</dbReference>
<feature type="signal peptide" evidence="1">
    <location>
        <begin position="1"/>
        <end position="19"/>
    </location>
</feature>